<evidence type="ECO:0000313" key="1">
    <source>
        <dbReference type="EMBL" id="AET69673.1"/>
    </source>
</evidence>
<keyword evidence="2" id="KW-1185">Reference proteome</keyword>
<organism evidence="1 2">
    <name type="scientific">Desulfosporosinus orientis (strain ATCC 19365 / DSM 765 / NCIMB 8382 / VKM B-1628 / Singapore I)</name>
    <name type="common">Desulfotomaculum orientis</name>
    <dbReference type="NCBI Taxonomy" id="768706"/>
    <lineage>
        <taxon>Bacteria</taxon>
        <taxon>Bacillati</taxon>
        <taxon>Bacillota</taxon>
        <taxon>Clostridia</taxon>
        <taxon>Eubacteriales</taxon>
        <taxon>Desulfitobacteriaceae</taxon>
        <taxon>Desulfosporosinus</taxon>
    </lineage>
</organism>
<gene>
    <name evidence="1" type="ordered locus">Desor_4240</name>
</gene>
<dbReference type="EMBL" id="CP003108">
    <property type="protein sequence ID" value="AET69673.1"/>
    <property type="molecule type" value="Genomic_DNA"/>
</dbReference>
<dbReference type="Proteomes" id="UP000006346">
    <property type="component" value="Chromosome"/>
</dbReference>
<sequence>MQKNKKISRKVLKFSEELPITIVSQLNTQFFRDELFFMGASQDAKPHEI</sequence>
<reference evidence="1 2" key="2">
    <citation type="journal article" date="2012" name="J. Bacteriol.">
        <title>Complete genome sequences of Desulfosporosinus orientis DSM765T, Desulfosporosinus youngiae DSM17734T, Desulfosporosinus meridiei DSM13257T, and Desulfosporosinus acidiphilus DSM22704T.</title>
        <authorList>
            <person name="Pester M."/>
            <person name="Brambilla E."/>
            <person name="Alazard D."/>
            <person name="Rattei T."/>
            <person name="Weinmaier T."/>
            <person name="Han J."/>
            <person name="Lucas S."/>
            <person name="Lapidus A."/>
            <person name="Cheng J.F."/>
            <person name="Goodwin L."/>
            <person name="Pitluck S."/>
            <person name="Peters L."/>
            <person name="Ovchinnikova G."/>
            <person name="Teshima H."/>
            <person name="Detter J.C."/>
            <person name="Han C.S."/>
            <person name="Tapia R."/>
            <person name="Land M.L."/>
            <person name="Hauser L."/>
            <person name="Kyrpides N.C."/>
            <person name="Ivanova N.N."/>
            <person name="Pagani I."/>
            <person name="Huntmann M."/>
            <person name="Wei C.L."/>
            <person name="Davenport K.W."/>
            <person name="Daligault H."/>
            <person name="Chain P.S."/>
            <person name="Chen A."/>
            <person name="Mavromatis K."/>
            <person name="Markowitz V."/>
            <person name="Szeto E."/>
            <person name="Mikhailova N."/>
            <person name="Pati A."/>
            <person name="Wagner M."/>
            <person name="Woyke T."/>
            <person name="Ollivier B."/>
            <person name="Klenk H.P."/>
            <person name="Spring S."/>
            <person name="Loy A."/>
        </authorList>
    </citation>
    <scope>NUCLEOTIDE SEQUENCE [LARGE SCALE GENOMIC DNA]</scope>
    <source>
        <strain evidence="2">ATCC 19365 / DSM 765 / NCIMB 8382 / VKM B-1628</strain>
    </source>
</reference>
<dbReference type="KEGG" id="dor:Desor_4240"/>
<accession>G7WIU8</accession>
<protein>
    <submittedName>
        <fullName evidence="1">Uncharacterized protein</fullName>
    </submittedName>
</protein>
<proteinExistence type="predicted"/>
<dbReference type="STRING" id="768706.Desor_4240"/>
<name>G7WIU8_DESOD</name>
<evidence type="ECO:0000313" key="2">
    <source>
        <dbReference type="Proteomes" id="UP000006346"/>
    </source>
</evidence>
<reference evidence="2" key="1">
    <citation type="submission" date="2011-11" db="EMBL/GenBank/DDBJ databases">
        <title>Complete sequence of Desulfosporosinus orientis DSM 765.</title>
        <authorList>
            <person name="Lucas S."/>
            <person name="Han J."/>
            <person name="Lapidus A."/>
            <person name="Cheng J.-F."/>
            <person name="Goodwin L."/>
            <person name="Pitluck S."/>
            <person name="Peters L."/>
            <person name="Ovchinnikova G."/>
            <person name="Teshima H."/>
            <person name="Detter J.C."/>
            <person name="Han C."/>
            <person name="Tapia R."/>
            <person name="Land M."/>
            <person name="Hauser L."/>
            <person name="Kyrpides N."/>
            <person name="Ivanova N."/>
            <person name="Pagani I."/>
            <person name="Pester M."/>
            <person name="Spring S."/>
            <person name="Ollivier B."/>
            <person name="Rattei T."/>
            <person name="Klenk H.-P."/>
            <person name="Wagner M."/>
            <person name="Loy A."/>
            <person name="Woyke T."/>
        </authorList>
    </citation>
    <scope>NUCLEOTIDE SEQUENCE [LARGE SCALE GENOMIC DNA]</scope>
    <source>
        <strain evidence="2">ATCC 19365 / DSM 765 / NCIMB 8382 / VKM B-1628</strain>
    </source>
</reference>
<dbReference type="HOGENOM" id="CLU_3134912_0_0_9"/>
<dbReference type="AlphaFoldDB" id="G7WIU8"/>